<evidence type="ECO:0000256" key="8">
    <source>
        <dbReference type="SAM" id="Phobius"/>
    </source>
</evidence>
<dbReference type="RefSeq" id="WP_134435434.1">
    <property type="nucleotide sequence ID" value="NZ_SOML01000001.1"/>
</dbReference>
<feature type="transmembrane region" description="Helical" evidence="8">
    <location>
        <begin position="310"/>
        <end position="331"/>
    </location>
</feature>
<proteinExistence type="inferred from homology"/>
<feature type="transmembrane region" description="Helical" evidence="8">
    <location>
        <begin position="283"/>
        <end position="304"/>
    </location>
</feature>
<feature type="transmembrane region" description="Helical" evidence="8">
    <location>
        <begin position="58"/>
        <end position="76"/>
    </location>
</feature>
<evidence type="ECO:0000256" key="1">
    <source>
        <dbReference type="ARBA" id="ARBA00004651"/>
    </source>
</evidence>
<evidence type="ECO:0000256" key="7">
    <source>
        <dbReference type="ARBA" id="ARBA00023136"/>
    </source>
</evidence>
<keyword evidence="5 8" id="KW-0812">Transmembrane</keyword>
<keyword evidence="3" id="KW-0813">Transport</keyword>
<keyword evidence="4" id="KW-1003">Cell membrane</keyword>
<dbReference type="Gene3D" id="1.10.3470.10">
    <property type="entry name" value="ABC transporter involved in vitamin B12 uptake, BtuC"/>
    <property type="match status" value="1"/>
</dbReference>
<evidence type="ECO:0000313" key="10">
    <source>
        <dbReference type="Proteomes" id="UP000297861"/>
    </source>
</evidence>
<keyword evidence="7 8" id="KW-0472">Membrane</keyword>
<evidence type="ECO:0000256" key="2">
    <source>
        <dbReference type="ARBA" id="ARBA00007935"/>
    </source>
</evidence>
<dbReference type="InterPro" id="IPR037294">
    <property type="entry name" value="ABC_BtuC-like"/>
</dbReference>
<keyword evidence="10" id="KW-1185">Reference proteome</keyword>
<comment type="caution">
    <text evidence="9">The sequence shown here is derived from an EMBL/GenBank/DDBJ whole genome shotgun (WGS) entry which is preliminary data.</text>
</comment>
<dbReference type="GO" id="GO:0033214">
    <property type="term" value="P:siderophore-iron import into cell"/>
    <property type="evidence" value="ECO:0007669"/>
    <property type="project" value="TreeGrafter"/>
</dbReference>
<dbReference type="EMBL" id="SOML01000001">
    <property type="protein sequence ID" value="TFD99052.1"/>
    <property type="molecule type" value="Genomic_DNA"/>
</dbReference>
<sequence length="342" mass="37064">MNSFIYIVLSVLAITLFLLDIMLGSITIPMPDIIDILLGKGSHVSWEYIILNFRLPKAITAVFVGAGISSCGLLMQTLFRNPLADTSILGISSGASLGVASFVMLSALFPAFIPASVSSNYWGMVLSAIIGASIILCLVSSIISWLKDIVSVLIIGVMFGFVTSSIVAIMQYFSDPEIIKNYIVWSFGSLNGTTWNQLQYVIPVVSVGLLVSLCLPKYLNSLLLGDNYARSVGIQISKVRFTIVFITSIITGTLVAFTGPISFIGIAVPHYTRILFRTTNHRVLLPGAMLCGICLMLFCDIITQLPGNGIILPINAVTSIMGAPVVVFIIIKRRKLRKTIFN</sequence>
<reference evidence="9 10" key="1">
    <citation type="submission" date="2019-03" db="EMBL/GenBank/DDBJ databases">
        <title>San Antonio Military Medical Center submission to MRSN (WRAIR), pending publication.</title>
        <authorList>
            <person name="Blyth D.M."/>
            <person name="Mccarthy S.L."/>
            <person name="Schall S.E."/>
            <person name="Stam J.A."/>
            <person name="Ong A.C."/>
            <person name="Mcgann P.T."/>
        </authorList>
    </citation>
    <scope>NUCLEOTIDE SEQUENCE [LARGE SCALE GENOMIC DNA]</scope>
    <source>
        <strain evidence="9 10">MRSN571793</strain>
    </source>
</reference>
<accession>A0A4Y8LC68</accession>
<dbReference type="Pfam" id="PF01032">
    <property type="entry name" value="FecCD"/>
    <property type="match status" value="1"/>
</dbReference>
<dbReference type="STRING" id="1121485.GCA_000426485_00261"/>
<dbReference type="AlphaFoldDB" id="A0A4Y8LC68"/>
<comment type="subcellular location">
    <subcellularLocation>
        <location evidence="1">Cell membrane</location>
        <topology evidence="1">Multi-pass membrane protein</topology>
    </subcellularLocation>
</comment>
<protein>
    <submittedName>
        <fullName evidence="9">Iron ABC transporter permease</fullName>
    </submittedName>
</protein>
<feature type="transmembrane region" description="Helical" evidence="8">
    <location>
        <begin position="239"/>
        <end position="271"/>
    </location>
</feature>
<evidence type="ECO:0000256" key="4">
    <source>
        <dbReference type="ARBA" id="ARBA00022475"/>
    </source>
</evidence>
<feature type="transmembrane region" description="Helical" evidence="8">
    <location>
        <begin position="121"/>
        <end position="143"/>
    </location>
</feature>
<dbReference type="PANTHER" id="PTHR30472:SF41">
    <property type="entry name" value="TRANSPORT SYSTEM PERMEASE PROTEIN"/>
    <property type="match status" value="1"/>
</dbReference>
<dbReference type="GO" id="GO:0022857">
    <property type="term" value="F:transmembrane transporter activity"/>
    <property type="evidence" value="ECO:0007669"/>
    <property type="project" value="InterPro"/>
</dbReference>
<organism evidence="9 10">
    <name type="scientific">Dysgonomonas capnocytophagoides</name>
    <dbReference type="NCBI Taxonomy" id="45254"/>
    <lineage>
        <taxon>Bacteria</taxon>
        <taxon>Pseudomonadati</taxon>
        <taxon>Bacteroidota</taxon>
        <taxon>Bacteroidia</taxon>
        <taxon>Bacteroidales</taxon>
        <taxon>Dysgonomonadaceae</taxon>
        <taxon>Dysgonomonas</taxon>
    </lineage>
</organism>
<gene>
    <name evidence="9" type="ORF">E2605_02920</name>
</gene>
<evidence type="ECO:0000313" key="9">
    <source>
        <dbReference type="EMBL" id="TFD99052.1"/>
    </source>
</evidence>
<feature type="transmembrane region" description="Helical" evidence="8">
    <location>
        <begin position="88"/>
        <end position="109"/>
    </location>
</feature>
<comment type="similarity">
    <text evidence="2">Belongs to the binding-protein-dependent transport system permease family. FecCD subfamily.</text>
</comment>
<feature type="transmembrane region" description="Helical" evidence="8">
    <location>
        <begin position="6"/>
        <end position="28"/>
    </location>
</feature>
<evidence type="ECO:0000256" key="6">
    <source>
        <dbReference type="ARBA" id="ARBA00022989"/>
    </source>
</evidence>
<evidence type="ECO:0000256" key="5">
    <source>
        <dbReference type="ARBA" id="ARBA00022692"/>
    </source>
</evidence>
<evidence type="ECO:0000256" key="3">
    <source>
        <dbReference type="ARBA" id="ARBA00022448"/>
    </source>
</evidence>
<dbReference type="InterPro" id="IPR000522">
    <property type="entry name" value="ABC_transptr_permease_BtuC"/>
</dbReference>
<dbReference type="OrthoDB" id="9811721at2"/>
<keyword evidence="6 8" id="KW-1133">Transmembrane helix</keyword>
<dbReference type="GO" id="GO:0005886">
    <property type="term" value="C:plasma membrane"/>
    <property type="evidence" value="ECO:0007669"/>
    <property type="project" value="UniProtKB-SubCell"/>
</dbReference>
<dbReference type="SUPFAM" id="SSF81345">
    <property type="entry name" value="ABC transporter involved in vitamin B12 uptake, BtuC"/>
    <property type="match status" value="1"/>
</dbReference>
<dbReference type="Proteomes" id="UP000297861">
    <property type="component" value="Unassembled WGS sequence"/>
</dbReference>
<dbReference type="CDD" id="cd06550">
    <property type="entry name" value="TM_ABC_iron-siderophores_like"/>
    <property type="match status" value="1"/>
</dbReference>
<dbReference type="PANTHER" id="PTHR30472">
    <property type="entry name" value="FERRIC ENTEROBACTIN TRANSPORT SYSTEM PERMEASE PROTEIN"/>
    <property type="match status" value="1"/>
</dbReference>
<feature type="transmembrane region" description="Helical" evidence="8">
    <location>
        <begin position="149"/>
        <end position="173"/>
    </location>
</feature>
<name>A0A4Y8LC68_9BACT</name>